<dbReference type="Proteomes" id="UP000290565">
    <property type="component" value="Unassembled WGS sequence"/>
</dbReference>
<name>A0A4Q0SLV5_9BRAD</name>
<protein>
    <submittedName>
        <fullName evidence="1">Uncharacterized protein</fullName>
    </submittedName>
</protein>
<comment type="caution">
    <text evidence="1">The sequence shown here is derived from an EMBL/GenBank/DDBJ whole genome shotgun (WGS) entry which is preliminary data.</text>
</comment>
<organism evidence="1 2">
    <name type="scientific">Bradyrhizobium zhanjiangense</name>
    <dbReference type="NCBI Taxonomy" id="1325107"/>
    <lineage>
        <taxon>Bacteria</taxon>
        <taxon>Pseudomonadati</taxon>
        <taxon>Pseudomonadota</taxon>
        <taxon>Alphaproteobacteria</taxon>
        <taxon>Hyphomicrobiales</taxon>
        <taxon>Nitrobacteraceae</taxon>
        <taxon>Bradyrhizobium</taxon>
    </lineage>
</organism>
<evidence type="ECO:0000313" key="1">
    <source>
        <dbReference type="EMBL" id="RXH40242.1"/>
    </source>
</evidence>
<accession>A0A4Q0SLV5</accession>
<sequence length="62" mass="6640">MLAIPVMQINSGPLVPHIAPPMRATVVTRSSVIAIAAKQSRVFPRRILDCFAKLAMTGLEPG</sequence>
<proteinExistence type="predicted"/>
<dbReference type="AlphaFoldDB" id="A0A4Q0SLV5"/>
<reference evidence="1 2" key="1">
    <citation type="submission" date="2015-04" db="EMBL/GenBank/DDBJ databases">
        <title>Comparative genomics of rhizobia nodulating Arachis hypogaea in China.</title>
        <authorList>
            <person name="Li Y."/>
        </authorList>
    </citation>
    <scope>NUCLEOTIDE SEQUENCE [LARGE SCALE GENOMIC DNA]</scope>
    <source>
        <strain evidence="1 2">CCBAU 51787</strain>
    </source>
</reference>
<evidence type="ECO:0000313" key="2">
    <source>
        <dbReference type="Proteomes" id="UP000290565"/>
    </source>
</evidence>
<gene>
    <name evidence="1" type="ORF">XH94_14190</name>
</gene>
<dbReference type="EMBL" id="LBJM01000044">
    <property type="protein sequence ID" value="RXH40242.1"/>
    <property type="molecule type" value="Genomic_DNA"/>
</dbReference>